<dbReference type="InterPro" id="IPR049915">
    <property type="entry name" value="TERT_TEN"/>
</dbReference>
<comment type="function">
    <text evidence="13">Telomerase is a ribonucleoprotein enzyme essential for the replication of chromosome termini in most eukaryotes. It elongates telomeres. It is a reverse transcriptase that adds simple sequence repeats to chromosome ends by copying a template sequence within the RNA component of the enzyme.</text>
</comment>
<evidence type="ECO:0000256" key="3">
    <source>
        <dbReference type="ARBA" id="ARBA00016182"/>
    </source>
</evidence>
<dbReference type="PANTHER" id="PTHR12066">
    <property type="entry name" value="TELOMERASE REVERSE TRANSCRIPTASE"/>
    <property type="match status" value="1"/>
</dbReference>
<keyword evidence="6 13" id="KW-0548">Nucleotidyltransferase</keyword>
<gene>
    <name evidence="16" type="ORF">D9613_007658</name>
</gene>
<dbReference type="InterPro" id="IPR003545">
    <property type="entry name" value="Telomerase_RT"/>
</dbReference>
<dbReference type="GO" id="GO:0003720">
    <property type="term" value="F:telomerase activity"/>
    <property type="evidence" value="ECO:0007669"/>
    <property type="project" value="InterPro"/>
</dbReference>
<dbReference type="SMART" id="SM00975">
    <property type="entry name" value="Telomerase_RBD"/>
    <property type="match status" value="1"/>
</dbReference>
<feature type="region of interest" description="Disordered" evidence="14">
    <location>
        <begin position="197"/>
        <end position="222"/>
    </location>
</feature>
<dbReference type="GO" id="GO:0000781">
    <property type="term" value="C:chromosome, telomeric region"/>
    <property type="evidence" value="ECO:0007669"/>
    <property type="project" value="UniProtKB-SubCell"/>
</dbReference>
<keyword evidence="9 13" id="KW-0779">Telomere</keyword>
<evidence type="ECO:0000256" key="12">
    <source>
        <dbReference type="ARBA" id="ARBA00048173"/>
    </source>
</evidence>
<evidence type="ECO:0000256" key="2">
    <source>
        <dbReference type="ARBA" id="ARBA00012493"/>
    </source>
</evidence>
<dbReference type="PROSITE" id="PS50878">
    <property type="entry name" value="RT_POL"/>
    <property type="match status" value="1"/>
</dbReference>
<dbReference type="GO" id="GO:0042162">
    <property type="term" value="F:telomeric DNA binding"/>
    <property type="evidence" value="ECO:0007669"/>
    <property type="project" value="TreeGrafter"/>
</dbReference>
<keyword evidence="17" id="KW-1185">Reference proteome</keyword>
<evidence type="ECO:0000313" key="17">
    <source>
        <dbReference type="Proteomes" id="UP000521872"/>
    </source>
</evidence>
<dbReference type="Proteomes" id="UP000521872">
    <property type="component" value="Unassembled WGS sequence"/>
</dbReference>
<dbReference type="InterPro" id="IPR049139">
    <property type="entry name" value="TERT_C"/>
</dbReference>
<dbReference type="Pfam" id="PF00078">
    <property type="entry name" value="RVT_1"/>
    <property type="match status" value="1"/>
</dbReference>
<feature type="domain" description="Reverse transcriptase" evidence="15">
    <location>
        <begin position="594"/>
        <end position="915"/>
    </location>
</feature>
<evidence type="ECO:0000256" key="5">
    <source>
        <dbReference type="ARBA" id="ARBA00022679"/>
    </source>
</evidence>
<dbReference type="GO" id="GO:0007004">
    <property type="term" value="P:telomere maintenance via telomerase"/>
    <property type="evidence" value="ECO:0007669"/>
    <property type="project" value="TreeGrafter"/>
</dbReference>
<protein>
    <recommendedName>
        <fullName evidence="3 13">Telomerase reverse transcriptase</fullName>
        <ecNumber evidence="2 13">2.7.7.49</ecNumber>
    </recommendedName>
    <alternativeName>
        <fullName evidence="13">Telomerase catalytic subunit</fullName>
    </alternativeName>
</protein>
<dbReference type="EC" id="2.7.7.49" evidence="2 13"/>
<evidence type="ECO:0000256" key="10">
    <source>
        <dbReference type="ARBA" id="ARBA00022918"/>
    </source>
</evidence>
<comment type="subcellular location">
    <subcellularLocation>
        <location evidence="13">Nucleus</location>
    </subcellularLocation>
    <subcellularLocation>
        <location evidence="13">Chromosome</location>
        <location evidence="13">Telomere</location>
    </subcellularLocation>
</comment>
<comment type="catalytic activity">
    <reaction evidence="12 13">
        <text>DNA(n) + a 2'-deoxyribonucleoside 5'-triphosphate = DNA(n+1) + diphosphate</text>
        <dbReference type="Rhea" id="RHEA:22508"/>
        <dbReference type="Rhea" id="RHEA-COMP:17339"/>
        <dbReference type="Rhea" id="RHEA-COMP:17340"/>
        <dbReference type="ChEBI" id="CHEBI:33019"/>
        <dbReference type="ChEBI" id="CHEBI:61560"/>
        <dbReference type="ChEBI" id="CHEBI:173112"/>
        <dbReference type="EC" id="2.7.7.49"/>
    </reaction>
</comment>
<dbReference type="Gene3D" id="1.10.357.90">
    <property type="match status" value="1"/>
</dbReference>
<proteinExistence type="inferred from homology"/>
<keyword evidence="11 13" id="KW-0539">Nucleus</keyword>
<keyword evidence="4 13" id="KW-0158">Chromosome</keyword>
<dbReference type="CDD" id="cd01648">
    <property type="entry name" value="TERT"/>
    <property type="match status" value="1"/>
</dbReference>
<evidence type="ECO:0000256" key="9">
    <source>
        <dbReference type="ARBA" id="ARBA00022895"/>
    </source>
</evidence>
<dbReference type="InterPro" id="IPR021891">
    <property type="entry name" value="Telomerase_RBD"/>
</dbReference>
<dbReference type="Gene3D" id="1.10.132.70">
    <property type="match status" value="1"/>
</dbReference>
<dbReference type="PRINTS" id="PR01365">
    <property type="entry name" value="TELOMERASERT"/>
</dbReference>
<keyword evidence="8 13" id="KW-0460">Magnesium</keyword>
<dbReference type="Pfam" id="PF21399">
    <property type="entry name" value="TERT_C"/>
    <property type="match status" value="1"/>
</dbReference>
<evidence type="ECO:0000256" key="8">
    <source>
        <dbReference type="ARBA" id="ARBA00022842"/>
    </source>
</evidence>
<evidence type="ECO:0000256" key="6">
    <source>
        <dbReference type="ARBA" id="ARBA00022695"/>
    </source>
</evidence>
<name>A0A8H4QPG2_9AGAR</name>
<accession>A0A8H4QPG2</accession>
<dbReference type="Pfam" id="PF12009">
    <property type="entry name" value="Telomerase_RBD"/>
    <property type="match status" value="1"/>
</dbReference>
<dbReference type="GO" id="GO:0000333">
    <property type="term" value="C:telomerase catalytic core complex"/>
    <property type="evidence" value="ECO:0007669"/>
    <property type="project" value="TreeGrafter"/>
</dbReference>
<keyword evidence="10 13" id="KW-0695">RNA-directed DNA polymerase</keyword>
<dbReference type="GO" id="GO:0070034">
    <property type="term" value="F:telomerase RNA binding"/>
    <property type="evidence" value="ECO:0007669"/>
    <property type="project" value="TreeGrafter"/>
</dbReference>
<sequence>MDYSTKPSPQAASLLRNYYAVVKELGSYLEGVLELSSNQLSAGQTLFHESDSPAFHDLLRSSFVCTRQNGAKRMRPHTSLLSMREILDEAQTRLFKQKRANNIITLGYRLATHAGDNGRKGMARVGITNHFLNTVITAFQAPDWEALLERIGEDAMLHLLMDTSIFIPLPNGCLCQLTGEPALFLAPSLNNALRDSAGVKQTKRPHKVTESVDVDDERPKKRRKLEKTATDIAFARVRLFYSRPNYIPHTNLILVGFPLRHIFNRICPSYPQKDSLQTKVIFDLDNPRENGERVRHLSKYVFARQYGLNSPFYSRGKATAFSFGDYIDREMEIKTLGPTATPKRLQNALPLLEKMIRRHSKCGYVPLRDITCPSKVQSIGAGNLDSTVILEMISETSIQLRSQISLEAMDTSLESSGNRKALLKLSQGKNHGRLKPRFVEFSCSYVEVYRFVALVTKTVIPNEIWGSKSNLNLVLHHVKQFITCRRYETLTLHHVLQNFSTTACDWLCPPSRGPHPQTRTSVSDSLKRRELLEDFLFWYFDSFVLPLIKTTFYVTESSAFRNQILYFRHDDWNTLCTPLIERLTSVTFEKLSDDEASEIIRQRRLGFSFVRLLPKETGVRPIVNLRRRKTINKGSFSTEQSINQVLQAAFSILTYERSNQPQLLGASIFSPDDIYFKLKKFKAALARDTKGNLPKLYFVKVDVQACFDTIEQTKLLQILRDMISEDVYMIQKYGHIRMSNGKVQRSYVKKAIPEDDHPHFLRYAADLAGVLRNTIFVDQVLYPLSKKQELLHLLEEHITENIIGQSYYRQMVGIPQGSVLSSLLCSFFYGDLEKKFSKYLSDPSSVLLRLIDDYLFVTTSLTKAREFLDMMKKGHPEYGCFISQDKTLANFDHEDTVANVIDIGQTTFPWCGYAINMRDLSIGVDYSRYHGSGLRCTLTVDRGRRPGVALSYKIMQLAKAKTHAIYSDRELNTEHVIYLNIYQNFLLTAMKMHEYLRDWGTNGKRNNAFLCRVVKQAILFCYTTVRAQTRRKAVHAKTEEQGVRKEAVMW</sequence>
<reference evidence="16 17" key="1">
    <citation type="submission" date="2019-12" db="EMBL/GenBank/DDBJ databases">
        <authorList>
            <person name="Floudas D."/>
            <person name="Bentzer J."/>
            <person name="Ahren D."/>
            <person name="Johansson T."/>
            <person name="Persson P."/>
            <person name="Tunlid A."/>
        </authorList>
    </citation>
    <scope>NUCLEOTIDE SEQUENCE [LARGE SCALE GENOMIC DNA]</scope>
    <source>
        <strain evidence="16 17">CBS 102.39</strain>
    </source>
</reference>
<evidence type="ECO:0000256" key="14">
    <source>
        <dbReference type="SAM" id="MobiDB-lite"/>
    </source>
</evidence>
<evidence type="ECO:0000256" key="1">
    <source>
        <dbReference type="ARBA" id="ARBA00008001"/>
    </source>
</evidence>
<dbReference type="AlphaFoldDB" id="A0A8H4QPG2"/>
<comment type="caution">
    <text evidence="16">The sequence shown here is derived from an EMBL/GenBank/DDBJ whole genome shotgun (WGS) entry which is preliminary data.</text>
</comment>
<evidence type="ECO:0000313" key="16">
    <source>
        <dbReference type="EMBL" id="KAF4614032.1"/>
    </source>
</evidence>
<organism evidence="16 17">
    <name type="scientific">Agrocybe pediades</name>
    <dbReference type="NCBI Taxonomy" id="84607"/>
    <lineage>
        <taxon>Eukaryota</taxon>
        <taxon>Fungi</taxon>
        <taxon>Dikarya</taxon>
        <taxon>Basidiomycota</taxon>
        <taxon>Agaricomycotina</taxon>
        <taxon>Agaricomycetes</taxon>
        <taxon>Agaricomycetidae</taxon>
        <taxon>Agaricales</taxon>
        <taxon>Agaricineae</taxon>
        <taxon>Strophariaceae</taxon>
        <taxon>Agrocybe</taxon>
    </lineage>
</organism>
<evidence type="ECO:0000256" key="7">
    <source>
        <dbReference type="ARBA" id="ARBA00022723"/>
    </source>
</evidence>
<evidence type="ECO:0000256" key="11">
    <source>
        <dbReference type="ARBA" id="ARBA00023242"/>
    </source>
</evidence>
<dbReference type="PANTHER" id="PTHR12066:SF0">
    <property type="entry name" value="TELOMERASE REVERSE TRANSCRIPTASE"/>
    <property type="match status" value="1"/>
</dbReference>
<evidence type="ECO:0000256" key="4">
    <source>
        <dbReference type="ARBA" id="ARBA00022454"/>
    </source>
</evidence>
<dbReference type="Gene3D" id="3.30.70.2630">
    <property type="match status" value="1"/>
</dbReference>
<dbReference type="EMBL" id="JAACJL010000045">
    <property type="protein sequence ID" value="KAF4614032.1"/>
    <property type="molecule type" value="Genomic_DNA"/>
</dbReference>
<comment type="similarity">
    <text evidence="1 13">Belongs to the reverse transcriptase family. Telomerase subfamily.</text>
</comment>
<dbReference type="Pfam" id="PF11474">
    <property type="entry name" value="TEN_TERT"/>
    <property type="match status" value="1"/>
</dbReference>
<evidence type="ECO:0000259" key="15">
    <source>
        <dbReference type="PROSITE" id="PS50878"/>
    </source>
</evidence>
<evidence type="ECO:0000256" key="13">
    <source>
        <dbReference type="RuleBase" id="RU365061"/>
    </source>
</evidence>
<dbReference type="InterPro" id="IPR000477">
    <property type="entry name" value="RT_dom"/>
</dbReference>
<keyword evidence="5 13" id="KW-0808">Transferase</keyword>
<keyword evidence="7 13" id="KW-0479">Metal-binding</keyword>
<dbReference type="GO" id="GO:0046872">
    <property type="term" value="F:metal ion binding"/>
    <property type="evidence" value="ECO:0007669"/>
    <property type="project" value="UniProtKB-KW"/>
</dbReference>